<evidence type="ECO:0000256" key="4">
    <source>
        <dbReference type="ARBA" id="ARBA00022840"/>
    </source>
</evidence>
<evidence type="ECO:0000313" key="5">
    <source>
        <dbReference type="EMBL" id="RUS25916.1"/>
    </source>
</evidence>
<dbReference type="PANTHER" id="PTHR43272">
    <property type="entry name" value="LONG-CHAIN-FATTY-ACID--COA LIGASE"/>
    <property type="match status" value="1"/>
</dbReference>
<dbReference type="AlphaFoldDB" id="A0A433Q822"/>
<name>A0A433Q822_9FUNG</name>
<comment type="similarity">
    <text evidence="1">Belongs to the ATP-dependent AMP-binding enzyme family.</text>
</comment>
<dbReference type="Proteomes" id="UP000274822">
    <property type="component" value="Unassembled WGS sequence"/>
</dbReference>
<gene>
    <name evidence="5" type="ORF">BC938DRAFT_471473</name>
</gene>
<dbReference type="GO" id="GO:0005886">
    <property type="term" value="C:plasma membrane"/>
    <property type="evidence" value="ECO:0007669"/>
    <property type="project" value="TreeGrafter"/>
</dbReference>
<proteinExistence type="inferred from homology"/>
<evidence type="ECO:0008006" key="7">
    <source>
        <dbReference type="Google" id="ProtNLM"/>
    </source>
</evidence>
<dbReference type="PANTHER" id="PTHR43272:SF83">
    <property type="entry name" value="ACYL-COA SYNTHETASE LONG-CHAIN, ISOFORM J"/>
    <property type="match status" value="1"/>
</dbReference>
<dbReference type="GO" id="GO:0005524">
    <property type="term" value="F:ATP binding"/>
    <property type="evidence" value="ECO:0007669"/>
    <property type="project" value="UniProtKB-KW"/>
</dbReference>
<evidence type="ECO:0000256" key="1">
    <source>
        <dbReference type="ARBA" id="ARBA00006432"/>
    </source>
</evidence>
<dbReference type="GO" id="GO:0005783">
    <property type="term" value="C:endoplasmic reticulum"/>
    <property type="evidence" value="ECO:0007669"/>
    <property type="project" value="TreeGrafter"/>
</dbReference>
<dbReference type="EMBL" id="RBNJ01011663">
    <property type="protein sequence ID" value="RUS25916.1"/>
    <property type="molecule type" value="Genomic_DNA"/>
</dbReference>
<evidence type="ECO:0000256" key="2">
    <source>
        <dbReference type="ARBA" id="ARBA00022598"/>
    </source>
</evidence>
<keyword evidence="6" id="KW-1185">Reference proteome</keyword>
<comment type="caution">
    <text evidence="5">The sequence shown here is derived from an EMBL/GenBank/DDBJ whole genome shotgun (WGS) entry which is preliminary data.</text>
</comment>
<keyword evidence="4" id="KW-0067">ATP-binding</keyword>
<dbReference type="GO" id="GO:0005811">
    <property type="term" value="C:lipid droplet"/>
    <property type="evidence" value="ECO:0007669"/>
    <property type="project" value="TreeGrafter"/>
</dbReference>
<dbReference type="GO" id="GO:0004467">
    <property type="term" value="F:long-chain fatty acid-CoA ligase activity"/>
    <property type="evidence" value="ECO:0007669"/>
    <property type="project" value="TreeGrafter"/>
</dbReference>
<dbReference type="GO" id="GO:0035336">
    <property type="term" value="P:long-chain fatty-acyl-CoA metabolic process"/>
    <property type="evidence" value="ECO:0007669"/>
    <property type="project" value="TreeGrafter"/>
</dbReference>
<keyword evidence="3" id="KW-0547">Nucleotide-binding</keyword>
<reference evidence="5 6" key="1">
    <citation type="journal article" date="2018" name="New Phytol.">
        <title>Phylogenomics of Endogonaceae and evolution of mycorrhizas within Mucoromycota.</title>
        <authorList>
            <person name="Chang Y."/>
            <person name="Desiro A."/>
            <person name="Na H."/>
            <person name="Sandor L."/>
            <person name="Lipzen A."/>
            <person name="Clum A."/>
            <person name="Barry K."/>
            <person name="Grigoriev I.V."/>
            <person name="Martin F.M."/>
            <person name="Stajich J.E."/>
            <person name="Smith M.E."/>
            <person name="Bonito G."/>
            <person name="Spatafora J.W."/>
        </authorList>
    </citation>
    <scope>NUCLEOTIDE SEQUENCE [LARGE SCALE GENOMIC DNA]</scope>
    <source>
        <strain evidence="5 6">AD002</strain>
    </source>
</reference>
<sequence>MLIDNYLGPEDVFIGYLPQAHVLEFLVENMLVFQGIPIGYGRVRTLLGGDSVVGTGGAGQGAGDLKLLRPSLMAGVPTVWERIRKGMLSKVTEKGWFTQTVFNGRWW</sequence>
<evidence type="ECO:0000256" key="3">
    <source>
        <dbReference type="ARBA" id="ARBA00022741"/>
    </source>
</evidence>
<evidence type="ECO:0000313" key="6">
    <source>
        <dbReference type="Proteomes" id="UP000274822"/>
    </source>
</evidence>
<protein>
    <recommendedName>
        <fullName evidence="7">AMP-dependent synthetase/ligase domain-containing protein</fullName>
    </recommendedName>
</protein>
<keyword evidence="2" id="KW-0436">Ligase</keyword>
<organism evidence="5 6">
    <name type="scientific">Jimgerdemannia flammicorona</name>
    <dbReference type="NCBI Taxonomy" id="994334"/>
    <lineage>
        <taxon>Eukaryota</taxon>
        <taxon>Fungi</taxon>
        <taxon>Fungi incertae sedis</taxon>
        <taxon>Mucoromycota</taxon>
        <taxon>Mucoromycotina</taxon>
        <taxon>Endogonomycetes</taxon>
        <taxon>Endogonales</taxon>
        <taxon>Endogonaceae</taxon>
        <taxon>Jimgerdemannia</taxon>
    </lineage>
</organism>
<accession>A0A433Q822</accession>